<evidence type="ECO:0000256" key="2">
    <source>
        <dbReference type="ARBA" id="ARBA00022771"/>
    </source>
</evidence>
<dbReference type="InterPro" id="IPR002893">
    <property type="entry name" value="Znf_MYND"/>
</dbReference>
<dbReference type="PROSITE" id="PS50865">
    <property type="entry name" value="ZF_MYND_2"/>
    <property type="match status" value="1"/>
</dbReference>
<dbReference type="SUPFAM" id="SSF144232">
    <property type="entry name" value="HIT/MYND zinc finger-like"/>
    <property type="match status" value="1"/>
</dbReference>
<keyword evidence="2 4" id="KW-0863">Zinc-finger</keyword>
<sequence length="753" mass="84515">MPGPAPFPEGDPRSKAPLVVNPMRPPASLLIGALSPLAHGASAAIAAVYAAARASKPADVASGSDIATKRVRELTGIARTRNSAVRIASFSPSLVTFALFKAVLAFQRDDFLENHMFLLELQKKNDVEVTSNNVNKAFQVVQDRFIPDRELARVYEVAALEQHWLGTLRKDRTRVRILLVMHFGPGPDDQRVSAFGVDYTTLISPLWRYDVRNTHLAAPFALAYREYFRYSIREGKETIHLRLLLFVRLVVERKVVVKYTNTLINKISAQLRAVTQDGPPTQWYSAVLLENITRQVVQQSRVQKEKRKAAHAAMAEAQGCSLLEWPKEKNPKAFVDVLSSIIPRNSRTVDSAAAWVPPFKFPLGTAMSSVVDALSETRLDDVMLILADPDGFQVNWLHDCCGPRTMCTSCGLVRTRKTPLKACGACRNFYYCSKKCQSTHWNLSHITNCVPEHVLRDPDLVGVDEYMLQLLVYRGIGGTSLAAFGLWLANYASYGARGVLATCIFVVQVIQEDDFVIQERNLGKAFKLSSYGLLTHAEFIELVKGKDIKGLEGFGEEIVDGLPKGRDIVRVVLSAAFKSDIDGTVNRLTAYTVDIRNIFGCCWPYDMCNVALGNALYWLVDRFLGPSLSRGKDTLYLRILLETRFKIEGRVDVRITKKMLNHIARRVPEILHRDTIIILYHYPFRVLQKAYDEVKKERELVLARKAKAKAEEEARIAAEEEALKAECLKKKRAKATAKKQRQAQRKREDAAAK</sequence>
<evidence type="ECO:0000256" key="5">
    <source>
        <dbReference type="SAM" id="MobiDB-lite"/>
    </source>
</evidence>
<evidence type="ECO:0000256" key="1">
    <source>
        <dbReference type="ARBA" id="ARBA00022723"/>
    </source>
</evidence>
<keyword evidence="3" id="KW-0862">Zinc</keyword>
<dbReference type="PROSITE" id="PS01360">
    <property type="entry name" value="ZF_MYND_1"/>
    <property type="match status" value="1"/>
</dbReference>
<dbReference type="Proteomes" id="UP000815677">
    <property type="component" value="Unassembled WGS sequence"/>
</dbReference>
<evidence type="ECO:0000259" key="6">
    <source>
        <dbReference type="PROSITE" id="PS50865"/>
    </source>
</evidence>
<dbReference type="Gene3D" id="6.10.140.2220">
    <property type="match status" value="1"/>
</dbReference>
<name>A0ABQ0L963_MYCCL</name>
<dbReference type="Pfam" id="PF01753">
    <property type="entry name" value="zf-MYND"/>
    <property type="match status" value="1"/>
</dbReference>
<evidence type="ECO:0000256" key="4">
    <source>
        <dbReference type="PROSITE-ProRule" id="PRU00134"/>
    </source>
</evidence>
<accession>A0ABQ0L963</accession>
<organism evidence="7 8">
    <name type="scientific">Mycena chlorophos</name>
    <name type="common">Agaric fungus</name>
    <name type="synonym">Agaricus chlorophos</name>
    <dbReference type="NCBI Taxonomy" id="658473"/>
    <lineage>
        <taxon>Eukaryota</taxon>
        <taxon>Fungi</taxon>
        <taxon>Dikarya</taxon>
        <taxon>Basidiomycota</taxon>
        <taxon>Agaricomycotina</taxon>
        <taxon>Agaricomycetes</taxon>
        <taxon>Agaricomycetidae</taxon>
        <taxon>Agaricales</taxon>
        <taxon>Marasmiineae</taxon>
        <taxon>Mycenaceae</taxon>
        <taxon>Mycena</taxon>
    </lineage>
</organism>
<reference evidence="7" key="1">
    <citation type="submission" date="2014-09" db="EMBL/GenBank/DDBJ databases">
        <title>Genome sequence of the luminous mushroom Mycena chlorophos for searching fungal bioluminescence genes.</title>
        <authorList>
            <person name="Tanaka Y."/>
            <person name="Kasuga D."/>
            <person name="Oba Y."/>
            <person name="Hase S."/>
            <person name="Sato K."/>
            <person name="Oba Y."/>
            <person name="Sakakibara Y."/>
        </authorList>
    </citation>
    <scope>NUCLEOTIDE SEQUENCE</scope>
</reference>
<protein>
    <recommendedName>
        <fullName evidence="6">MYND-type domain-containing protein</fullName>
    </recommendedName>
</protein>
<feature type="region of interest" description="Disordered" evidence="5">
    <location>
        <begin position="734"/>
        <end position="753"/>
    </location>
</feature>
<proteinExistence type="predicted"/>
<gene>
    <name evidence="7" type="ORF">MCHLO_04965</name>
</gene>
<evidence type="ECO:0000313" key="7">
    <source>
        <dbReference type="EMBL" id="GAT47505.1"/>
    </source>
</evidence>
<evidence type="ECO:0000256" key="3">
    <source>
        <dbReference type="ARBA" id="ARBA00022833"/>
    </source>
</evidence>
<evidence type="ECO:0000313" key="8">
    <source>
        <dbReference type="Proteomes" id="UP000815677"/>
    </source>
</evidence>
<feature type="compositionally biased region" description="Basic residues" evidence="5">
    <location>
        <begin position="734"/>
        <end position="744"/>
    </location>
</feature>
<keyword evidence="8" id="KW-1185">Reference proteome</keyword>
<keyword evidence="1" id="KW-0479">Metal-binding</keyword>
<feature type="domain" description="MYND-type" evidence="6">
    <location>
        <begin position="407"/>
        <end position="449"/>
    </location>
</feature>
<dbReference type="EMBL" id="DF843626">
    <property type="protein sequence ID" value="GAT47505.1"/>
    <property type="molecule type" value="Genomic_DNA"/>
</dbReference>